<gene>
    <name evidence="2" type="ORF">CYCCA115_LOCUS5502</name>
</gene>
<organism evidence="2 3">
    <name type="scientific">Cylindrotheca closterium</name>
    <dbReference type="NCBI Taxonomy" id="2856"/>
    <lineage>
        <taxon>Eukaryota</taxon>
        <taxon>Sar</taxon>
        <taxon>Stramenopiles</taxon>
        <taxon>Ochrophyta</taxon>
        <taxon>Bacillariophyta</taxon>
        <taxon>Bacillariophyceae</taxon>
        <taxon>Bacillariophycidae</taxon>
        <taxon>Bacillariales</taxon>
        <taxon>Bacillariaceae</taxon>
        <taxon>Cylindrotheca</taxon>
    </lineage>
</organism>
<accession>A0AAD2CMX6</accession>
<proteinExistence type="predicted"/>
<feature type="region of interest" description="Disordered" evidence="1">
    <location>
        <begin position="1"/>
        <end position="26"/>
    </location>
</feature>
<name>A0AAD2CMX6_9STRA</name>
<feature type="compositionally biased region" description="Acidic residues" evidence="1">
    <location>
        <begin position="1"/>
        <end position="15"/>
    </location>
</feature>
<comment type="caution">
    <text evidence="2">The sequence shown here is derived from an EMBL/GenBank/DDBJ whole genome shotgun (WGS) entry which is preliminary data.</text>
</comment>
<protein>
    <submittedName>
        <fullName evidence="2">Uncharacterized protein</fullName>
    </submittedName>
</protein>
<reference evidence="2" key="1">
    <citation type="submission" date="2023-08" db="EMBL/GenBank/DDBJ databases">
        <authorList>
            <person name="Audoor S."/>
            <person name="Bilcke G."/>
        </authorList>
    </citation>
    <scope>NUCLEOTIDE SEQUENCE</scope>
</reference>
<feature type="region of interest" description="Disordered" evidence="1">
    <location>
        <begin position="73"/>
        <end position="114"/>
    </location>
</feature>
<dbReference type="EMBL" id="CAKOGP040000602">
    <property type="protein sequence ID" value="CAJ1937085.1"/>
    <property type="molecule type" value="Genomic_DNA"/>
</dbReference>
<keyword evidence="3" id="KW-1185">Reference proteome</keyword>
<dbReference type="Proteomes" id="UP001295423">
    <property type="component" value="Unassembled WGS sequence"/>
</dbReference>
<sequence length="114" mass="12326">AQLEGLDMDDDEEDDAKSMATTETQNHQYLAKSQYLASEETFERNSKLAVKKDMLESEWSTYNPNARAAAAATNVASTTNSSSSSTSESTEFEAGSSSTTTTSTTFTNSQRSLV</sequence>
<dbReference type="AlphaFoldDB" id="A0AAD2CMX6"/>
<feature type="non-terminal residue" evidence="2">
    <location>
        <position position="1"/>
    </location>
</feature>
<evidence type="ECO:0000313" key="3">
    <source>
        <dbReference type="Proteomes" id="UP001295423"/>
    </source>
</evidence>
<evidence type="ECO:0000256" key="1">
    <source>
        <dbReference type="SAM" id="MobiDB-lite"/>
    </source>
</evidence>
<evidence type="ECO:0000313" key="2">
    <source>
        <dbReference type="EMBL" id="CAJ1937085.1"/>
    </source>
</evidence>